<gene>
    <name evidence="1" type="ORF">HDC12495</name>
</gene>
<protein>
    <submittedName>
        <fullName evidence="1">HDC12495</fullName>
    </submittedName>
</protein>
<proteinExistence type="predicted"/>
<organism evidence="1">
    <name type="scientific">Drosophila melanogaster</name>
    <name type="common">Fruit fly</name>
    <dbReference type="NCBI Taxonomy" id="7227"/>
    <lineage>
        <taxon>Eukaryota</taxon>
        <taxon>Metazoa</taxon>
        <taxon>Ecdysozoa</taxon>
        <taxon>Arthropoda</taxon>
        <taxon>Hexapoda</taxon>
        <taxon>Insecta</taxon>
        <taxon>Pterygota</taxon>
        <taxon>Neoptera</taxon>
        <taxon>Endopterygota</taxon>
        <taxon>Diptera</taxon>
        <taxon>Brachycera</taxon>
        <taxon>Muscomorpha</taxon>
        <taxon>Ephydroidea</taxon>
        <taxon>Drosophilidae</taxon>
        <taxon>Drosophila</taxon>
        <taxon>Sophophora</taxon>
    </lineage>
</organism>
<dbReference type="AlphaFoldDB" id="Q6IKG7"/>
<dbReference type="EMBL" id="BK002399">
    <property type="protein sequence ID" value="DAA03905.1"/>
    <property type="molecule type" value="Genomic_DNA"/>
</dbReference>
<evidence type="ECO:0000313" key="1">
    <source>
        <dbReference type="EMBL" id="DAA03905.1"/>
    </source>
</evidence>
<name>Q6IKG7_DROME</name>
<accession>Q6IKG7</accession>
<sequence>MIGATNSHIMSGYGNGIRIPLYSNSDSDSSDQSCVEFWTGPGSKVAIGRRRRQQLLAQWPHRNLIAMCRVSVPIRWHSGPALDVLQLMHLLVPLFSPQPFRYAPHEPRALFLTARGVSWSVLECVSPHGDTRIDWEGTGIKKYFPDTKV</sequence>
<reference evidence="1" key="1">
    <citation type="journal article" date="2003" name="Genome Biol.">
        <title>An integrated gene annotation and transcriptional profiling approach towards the full gene content of the Drosophila genome.</title>
        <authorList>
            <person name="Hild M."/>
            <person name="Beckmann B."/>
            <person name="Haas S.A."/>
            <person name="Koch B."/>
            <person name="Solovyev V."/>
            <person name="Busold C."/>
            <person name="Fellenberg K."/>
            <person name="Boutros M."/>
            <person name="Vingron M."/>
            <person name="Sauer F."/>
            <person name="Hoheisel J.D."/>
            <person name="Paro R."/>
        </authorList>
    </citation>
    <scope>NUCLEOTIDE SEQUENCE</scope>
</reference>